<dbReference type="InterPro" id="IPR014748">
    <property type="entry name" value="Enoyl-CoA_hydra_C"/>
</dbReference>
<dbReference type="Gene3D" id="1.10.12.10">
    <property type="entry name" value="Lyase 2-enoyl-coa Hydratase, Chain A, domain 2"/>
    <property type="match status" value="1"/>
</dbReference>
<proteinExistence type="inferred from homology"/>
<dbReference type="SUPFAM" id="SSF52096">
    <property type="entry name" value="ClpP/crotonase"/>
    <property type="match status" value="1"/>
</dbReference>
<dbReference type="InterPro" id="IPR029045">
    <property type="entry name" value="ClpP/crotonase-like_dom_sf"/>
</dbReference>
<dbReference type="AlphaFoldDB" id="A0A2R4WUT0"/>
<sequence length="262" mass="26829">MSDPVHVSVGGAIATLTLDRPSAGNTIDLPLARGLLAAAIRCDQDPAIRCVVLTGNGRLFCGGGDLGVMAGADEALPGVLSELAGTLHMAVSRLMRMEKPLLVLVNGPAAGAGLSLALAGDVVLAARSAHFTAAYGGVGLSPDGGMSWLLPRLVGLRRAQEMILTNRRVGAEEAERIGLVTRTVDDAALAREGAEVAGRLAASATRALGLARGLLAESLGSGLETQLEREARAIAEAGRSPDGREGVAAFLARRTPDFTGRR</sequence>
<accession>A0A2R4WUT0</accession>
<dbReference type="InterPro" id="IPR001753">
    <property type="entry name" value="Enoyl-CoA_hydra/iso"/>
</dbReference>
<organism evidence="2 3">
    <name type="scientific">Methylobacterium currus</name>
    <dbReference type="NCBI Taxonomy" id="2051553"/>
    <lineage>
        <taxon>Bacteria</taxon>
        <taxon>Pseudomonadati</taxon>
        <taxon>Pseudomonadota</taxon>
        <taxon>Alphaproteobacteria</taxon>
        <taxon>Hyphomicrobiales</taxon>
        <taxon>Methylobacteriaceae</taxon>
        <taxon>Methylobacterium</taxon>
    </lineage>
</organism>
<dbReference type="Gene3D" id="3.90.226.10">
    <property type="entry name" value="2-enoyl-CoA Hydratase, Chain A, domain 1"/>
    <property type="match status" value="1"/>
</dbReference>
<comment type="similarity">
    <text evidence="1">Belongs to the enoyl-CoA hydratase/isomerase family.</text>
</comment>
<gene>
    <name evidence="2" type="ORF">DA075_30630</name>
</gene>
<protein>
    <submittedName>
        <fullName evidence="2">Enoyl-CoA hydratase</fullName>
    </submittedName>
</protein>
<dbReference type="Proteomes" id="UP000244755">
    <property type="component" value="Chromosome 2"/>
</dbReference>
<dbReference type="PANTHER" id="PTHR43459:SF1">
    <property type="entry name" value="EG:BACN32G11.4 PROTEIN"/>
    <property type="match status" value="1"/>
</dbReference>
<dbReference type="RefSeq" id="WP_099956955.1">
    <property type="nucleotide sequence ID" value="NZ_CP028844.1"/>
</dbReference>
<dbReference type="OrthoDB" id="9781757at2"/>
<evidence type="ECO:0000313" key="2">
    <source>
        <dbReference type="EMBL" id="AWB25286.1"/>
    </source>
</evidence>
<reference evidence="2 3" key="1">
    <citation type="submission" date="2018-04" db="EMBL/GenBank/DDBJ databases">
        <title>Methylobacterium sp. PR1016A genome.</title>
        <authorList>
            <person name="Park W."/>
        </authorList>
    </citation>
    <scope>NUCLEOTIDE SEQUENCE [LARGE SCALE GENOMIC DNA]</scope>
    <source>
        <strain evidence="2 3">PR1016A</strain>
    </source>
</reference>
<dbReference type="EMBL" id="CP028844">
    <property type="protein sequence ID" value="AWB25286.1"/>
    <property type="molecule type" value="Genomic_DNA"/>
</dbReference>
<dbReference type="KEGG" id="mee:DA075_30630"/>
<dbReference type="PANTHER" id="PTHR43459">
    <property type="entry name" value="ENOYL-COA HYDRATASE"/>
    <property type="match status" value="1"/>
</dbReference>
<dbReference type="CDD" id="cd06558">
    <property type="entry name" value="crotonase-like"/>
    <property type="match status" value="1"/>
</dbReference>
<dbReference type="GO" id="GO:0003824">
    <property type="term" value="F:catalytic activity"/>
    <property type="evidence" value="ECO:0007669"/>
    <property type="project" value="UniProtKB-ARBA"/>
</dbReference>
<evidence type="ECO:0000313" key="3">
    <source>
        <dbReference type="Proteomes" id="UP000244755"/>
    </source>
</evidence>
<name>A0A2R4WUT0_9HYPH</name>
<keyword evidence="3" id="KW-1185">Reference proteome</keyword>
<evidence type="ECO:0000256" key="1">
    <source>
        <dbReference type="ARBA" id="ARBA00005254"/>
    </source>
</evidence>
<dbReference type="Pfam" id="PF00378">
    <property type="entry name" value="ECH_1"/>
    <property type="match status" value="1"/>
</dbReference>